<dbReference type="InterPro" id="IPR003787">
    <property type="entry name" value="Sulphur_relay_DsrE/F-like"/>
</dbReference>
<feature type="chain" id="PRO_5020358289" evidence="1">
    <location>
        <begin position="20"/>
        <end position="137"/>
    </location>
</feature>
<dbReference type="Proteomes" id="UP000298616">
    <property type="component" value="Chromosome"/>
</dbReference>
<dbReference type="SUPFAM" id="SSF75169">
    <property type="entry name" value="DsrEFH-like"/>
    <property type="match status" value="1"/>
</dbReference>
<keyword evidence="1" id="KW-0732">Signal</keyword>
<dbReference type="PANTHER" id="PTHR37691:SF1">
    <property type="entry name" value="BLR3518 PROTEIN"/>
    <property type="match status" value="1"/>
</dbReference>
<name>A0A4D7K7A1_9BACT</name>
<reference evidence="2 3" key="1">
    <citation type="submission" date="2018-04" db="EMBL/GenBank/DDBJ databases">
        <title>Complete genome uncultured novel isolate.</title>
        <authorList>
            <person name="Merlino G."/>
        </authorList>
    </citation>
    <scope>NUCLEOTIDE SEQUENCE [LARGE SCALE GENOMIC DNA]</scope>
    <source>
        <strain evidence="3">R1DC9</strain>
    </source>
</reference>
<dbReference type="InterPro" id="IPR027396">
    <property type="entry name" value="DsrEFH-like"/>
</dbReference>
<dbReference type="OrthoDB" id="678766at2"/>
<protein>
    <submittedName>
        <fullName evidence="2">Uncharacterized protein</fullName>
    </submittedName>
</protein>
<evidence type="ECO:0000313" key="2">
    <source>
        <dbReference type="EMBL" id="QCK16584.1"/>
    </source>
</evidence>
<keyword evidence="3" id="KW-1185">Reference proteome</keyword>
<dbReference type="Pfam" id="PF02635">
    <property type="entry name" value="DsrE"/>
    <property type="match status" value="1"/>
</dbReference>
<feature type="signal peptide" evidence="1">
    <location>
        <begin position="1"/>
        <end position="19"/>
    </location>
</feature>
<dbReference type="KEGG" id="fpf:DCC35_18550"/>
<sequence>MKKMILVIAGLFICTLLFAQSEPVNIVFDVTGKDKQLHEKTIRHVKGMSKAYPDAKFQVVVYSGALDMYLKDKSTVKSDIESLVKNPNVSFKVCEQTMKRHNKSKSDLISGIEPVPDGILEIVNKQKQGWGYIKESY</sequence>
<accession>A0A4D7K7A1</accession>
<gene>
    <name evidence="2" type="ORF">DCC35_18550</name>
</gene>
<dbReference type="AlphaFoldDB" id="A0A4D7K7A1"/>
<dbReference type="EMBL" id="CP028923">
    <property type="protein sequence ID" value="QCK16584.1"/>
    <property type="molecule type" value="Genomic_DNA"/>
</dbReference>
<dbReference type="PANTHER" id="PTHR37691">
    <property type="entry name" value="BLR3518 PROTEIN"/>
    <property type="match status" value="1"/>
</dbReference>
<evidence type="ECO:0000313" key="3">
    <source>
        <dbReference type="Proteomes" id="UP000298616"/>
    </source>
</evidence>
<evidence type="ECO:0000256" key="1">
    <source>
        <dbReference type="SAM" id="SignalP"/>
    </source>
</evidence>
<organism evidence="2 3">
    <name type="scientific">Mangrovivirga cuniculi</name>
    <dbReference type="NCBI Taxonomy" id="2715131"/>
    <lineage>
        <taxon>Bacteria</taxon>
        <taxon>Pseudomonadati</taxon>
        <taxon>Bacteroidota</taxon>
        <taxon>Cytophagia</taxon>
        <taxon>Cytophagales</taxon>
        <taxon>Mangrovivirgaceae</taxon>
        <taxon>Mangrovivirga</taxon>
    </lineage>
</organism>
<dbReference type="Gene3D" id="3.40.1260.10">
    <property type="entry name" value="DsrEFH-like"/>
    <property type="match status" value="1"/>
</dbReference>
<proteinExistence type="predicted"/>